<dbReference type="PROSITE" id="PS51471">
    <property type="entry name" value="FE2OG_OXY"/>
    <property type="match status" value="1"/>
</dbReference>
<reference evidence="3 4" key="1">
    <citation type="submission" date="2017-03" db="EMBL/GenBank/DDBJ databases">
        <authorList>
            <person name="Afonso C.L."/>
            <person name="Miller P.J."/>
            <person name="Scott M.A."/>
            <person name="Spackman E."/>
            <person name="Goraichik I."/>
            <person name="Dimitrov K.M."/>
            <person name="Suarez D.L."/>
            <person name="Swayne D.E."/>
        </authorList>
    </citation>
    <scope>NUCLEOTIDE SEQUENCE [LARGE SCALE GENOMIC DNA]</scope>
    <source>
        <strain evidence="3">Genome sequencing of Nitrospira japonica strain NJ11</strain>
    </source>
</reference>
<dbReference type="Gene3D" id="2.60.120.620">
    <property type="entry name" value="q2cbj1_9rhob like domain"/>
    <property type="match status" value="1"/>
</dbReference>
<evidence type="ECO:0000256" key="1">
    <source>
        <dbReference type="RuleBase" id="RU003682"/>
    </source>
</evidence>
<evidence type="ECO:0000313" key="3">
    <source>
        <dbReference type="EMBL" id="SLM47758.1"/>
    </source>
</evidence>
<keyword evidence="1" id="KW-0479">Metal-binding</keyword>
<accession>A0A1W1I418</accession>
<keyword evidence="1" id="KW-0408">Iron</keyword>
<feature type="domain" description="Fe2OG dioxygenase" evidence="2">
    <location>
        <begin position="121"/>
        <end position="221"/>
    </location>
</feature>
<comment type="similarity">
    <text evidence="1">Belongs to the iron/ascorbate-dependent oxidoreductase family.</text>
</comment>
<keyword evidence="1" id="KW-0560">Oxidoreductase</keyword>
<dbReference type="KEGG" id="nja:NSJP_1586"/>
<protein>
    <submittedName>
        <fullName evidence="3">Putative 2-oxoglutarate-Fe(II) oxygenase superfamily</fullName>
    </submittedName>
</protein>
<dbReference type="AlphaFoldDB" id="A0A1W1I418"/>
<name>A0A1W1I418_9BACT</name>
<dbReference type="InterPro" id="IPR005123">
    <property type="entry name" value="Oxoglu/Fe-dep_dioxygenase_dom"/>
</dbReference>
<dbReference type="EMBL" id="LT828648">
    <property type="protein sequence ID" value="SLM47758.1"/>
    <property type="molecule type" value="Genomic_DNA"/>
</dbReference>
<dbReference type="SUPFAM" id="SSF51197">
    <property type="entry name" value="Clavaminate synthase-like"/>
    <property type="match status" value="1"/>
</dbReference>
<proteinExistence type="inferred from homology"/>
<dbReference type="Proteomes" id="UP000192042">
    <property type="component" value="Chromosome I"/>
</dbReference>
<dbReference type="STRING" id="1325564.NSJP_1586"/>
<evidence type="ECO:0000259" key="2">
    <source>
        <dbReference type="PROSITE" id="PS51471"/>
    </source>
</evidence>
<keyword evidence="4" id="KW-1185">Reference proteome</keyword>
<dbReference type="GO" id="GO:0046872">
    <property type="term" value="F:metal ion binding"/>
    <property type="evidence" value="ECO:0007669"/>
    <property type="project" value="UniProtKB-KW"/>
</dbReference>
<sequence>MMGGAMTTQTLDTIAEAVDQAVARLDFDRLHREYWEQNEFLVIPQFLDRAMVEEWLVPQAQGVKGDLNRNYIPGHKKGGSVSYYTVMEKAPRFLDLYRSQVFIEFLSRLSHAKLRLCPDNDPHSCALYYYTEPGDHIGFHYDTSYYKGSRYTILMGLVDQSTHCKLVCELFKDDPVRPSKRLELITQPGDMVIFNGDKLWHAVTPLGPNEERIALTMEYVTNPDMGTFKRLYSNLKDSFAYFGLRAVFKRALSLPRR</sequence>
<organism evidence="3 4">
    <name type="scientific">Nitrospira japonica</name>
    <dbReference type="NCBI Taxonomy" id="1325564"/>
    <lineage>
        <taxon>Bacteria</taxon>
        <taxon>Pseudomonadati</taxon>
        <taxon>Nitrospirota</taxon>
        <taxon>Nitrospiria</taxon>
        <taxon>Nitrospirales</taxon>
        <taxon>Nitrospiraceae</taxon>
        <taxon>Nitrospira</taxon>
    </lineage>
</organism>
<evidence type="ECO:0000313" key="4">
    <source>
        <dbReference type="Proteomes" id="UP000192042"/>
    </source>
</evidence>
<gene>
    <name evidence="3" type="ORF">NSJP_1586</name>
</gene>
<dbReference type="GO" id="GO:0016491">
    <property type="term" value="F:oxidoreductase activity"/>
    <property type="evidence" value="ECO:0007669"/>
    <property type="project" value="UniProtKB-KW"/>
</dbReference>